<comment type="caution">
    <text evidence="1">The sequence shown here is derived from an EMBL/GenBank/DDBJ whole genome shotgun (WGS) entry which is preliminary data.</text>
</comment>
<dbReference type="AlphaFoldDB" id="A0A814AX59"/>
<dbReference type="OrthoDB" id="9973206at2759"/>
<name>A0A814AX59_9BILA</name>
<sequence length="218" mass="25873">MSFYVTLPSNSSMNLYPENTMTDYTVLLKESIRLEVQYDVALVKFTYKHLWSLEVVYHDGENIKSFTSRLNGEIWKFYINKEYDRRLELGKSNKEIPQNIKIPKYPFTSNLRDEDVVDEIKSSDYFRAIPSFSLDPYRFIMYTREYRIRFDGDILRIFNLESKLYEVSGDKRYLEWGIINDPSPNIINSLFIYCDIIDFQYVGDAYAPLLRSVVVDNS</sequence>
<keyword evidence="2" id="KW-1185">Reference proteome</keyword>
<evidence type="ECO:0000313" key="1">
    <source>
        <dbReference type="EMBL" id="CAF0918414.1"/>
    </source>
</evidence>
<gene>
    <name evidence="1" type="ORF">OXX778_LOCUS12269</name>
</gene>
<dbReference type="Proteomes" id="UP000663879">
    <property type="component" value="Unassembled WGS sequence"/>
</dbReference>
<accession>A0A814AX59</accession>
<protein>
    <submittedName>
        <fullName evidence="1">Uncharacterized protein</fullName>
    </submittedName>
</protein>
<proteinExistence type="predicted"/>
<dbReference type="EMBL" id="CAJNOC010002198">
    <property type="protein sequence ID" value="CAF0918414.1"/>
    <property type="molecule type" value="Genomic_DNA"/>
</dbReference>
<organism evidence="1 2">
    <name type="scientific">Brachionus calyciflorus</name>
    <dbReference type="NCBI Taxonomy" id="104777"/>
    <lineage>
        <taxon>Eukaryota</taxon>
        <taxon>Metazoa</taxon>
        <taxon>Spiralia</taxon>
        <taxon>Gnathifera</taxon>
        <taxon>Rotifera</taxon>
        <taxon>Eurotatoria</taxon>
        <taxon>Monogononta</taxon>
        <taxon>Pseudotrocha</taxon>
        <taxon>Ploima</taxon>
        <taxon>Brachionidae</taxon>
        <taxon>Brachionus</taxon>
    </lineage>
</organism>
<reference evidence="1" key="1">
    <citation type="submission" date="2021-02" db="EMBL/GenBank/DDBJ databases">
        <authorList>
            <person name="Nowell W R."/>
        </authorList>
    </citation>
    <scope>NUCLEOTIDE SEQUENCE</scope>
    <source>
        <strain evidence="1">Ploen Becks lab</strain>
    </source>
</reference>
<evidence type="ECO:0000313" key="2">
    <source>
        <dbReference type="Proteomes" id="UP000663879"/>
    </source>
</evidence>